<dbReference type="PANTHER" id="PTHR43141">
    <property type="entry name" value="CYTOCHROME BD2 SUBUNIT II"/>
    <property type="match status" value="1"/>
</dbReference>
<keyword evidence="6 7" id="KW-0472">Membrane</keyword>
<accession>A0A4Q5J3K3</accession>
<name>A0A4Q5J3K3_9ACTN</name>
<evidence type="ECO:0000256" key="6">
    <source>
        <dbReference type="ARBA" id="ARBA00023136"/>
    </source>
</evidence>
<evidence type="ECO:0000256" key="1">
    <source>
        <dbReference type="ARBA" id="ARBA00004651"/>
    </source>
</evidence>
<gene>
    <name evidence="8" type="ORF">ETU37_08605</name>
</gene>
<sequence length="355" mass="36200">MTTAVVLVLLLAITAYAVFGGADFGAGLWDLAAGGADRGSRPRAVIEHGIGPVWEANHVWLIFVLVITWTAFPEAFASITLTMFVPLTLAALGIVLRGAGFAFRKAVVTTRYRRIFGGAFAISSVLVPYCLGAVGGGILSGRVPAGGRAGDPVDSWVNPSSIAVGLLGVALVAYLAAAYLVRVAGAASEAGMVRYFRVRALAAGAVGVALAVVALVVLSSDAPYVFGELTSRALPVVVVAALAAGASLTLLARDVLHGVRVLAALTVAATVVAWGVAQWPYLLPTSLTFSAAAAPSGTLAALLLATVLAAVLVVPGFALLYVLDQRGDLEEEGVPDIADTIEPVTPPPARARPAD</sequence>
<evidence type="ECO:0000256" key="3">
    <source>
        <dbReference type="ARBA" id="ARBA00022475"/>
    </source>
</evidence>
<feature type="transmembrane region" description="Helical" evidence="7">
    <location>
        <begin position="75"/>
        <end position="103"/>
    </location>
</feature>
<keyword evidence="3" id="KW-1003">Cell membrane</keyword>
<dbReference type="GO" id="GO:0016682">
    <property type="term" value="F:oxidoreductase activity, acting on diphenols and related substances as donors, oxygen as acceptor"/>
    <property type="evidence" value="ECO:0007669"/>
    <property type="project" value="TreeGrafter"/>
</dbReference>
<dbReference type="GO" id="GO:0019646">
    <property type="term" value="P:aerobic electron transport chain"/>
    <property type="evidence" value="ECO:0007669"/>
    <property type="project" value="TreeGrafter"/>
</dbReference>
<evidence type="ECO:0000256" key="5">
    <source>
        <dbReference type="ARBA" id="ARBA00022989"/>
    </source>
</evidence>
<dbReference type="GO" id="GO:0005886">
    <property type="term" value="C:plasma membrane"/>
    <property type="evidence" value="ECO:0007669"/>
    <property type="project" value="UniProtKB-SubCell"/>
</dbReference>
<organism evidence="8 9">
    <name type="scientific">Nocardioides iriomotensis</name>
    <dbReference type="NCBI Taxonomy" id="715784"/>
    <lineage>
        <taxon>Bacteria</taxon>
        <taxon>Bacillati</taxon>
        <taxon>Actinomycetota</taxon>
        <taxon>Actinomycetes</taxon>
        <taxon>Propionibacteriales</taxon>
        <taxon>Nocardioidaceae</taxon>
        <taxon>Nocardioides</taxon>
    </lineage>
</organism>
<dbReference type="Pfam" id="PF02322">
    <property type="entry name" value="Cyt_bd_oxida_II"/>
    <property type="match status" value="1"/>
</dbReference>
<feature type="transmembrane region" description="Helical" evidence="7">
    <location>
        <begin position="201"/>
        <end position="220"/>
    </location>
</feature>
<feature type="transmembrane region" description="Helical" evidence="7">
    <location>
        <begin position="259"/>
        <end position="279"/>
    </location>
</feature>
<reference evidence="8 9" key="1">
    <citation type="submission" date="2019-01" db="EMBL/GenBank/DDBJ databases">
        <title>Nocardioides guangzhouensis sp. nov., an actinobacterium isolated from soil.</title>
        <authorList>
            <person name="Fu Y."/>
            <person name="Cai Y."/>
            <person name="Lin Z."/>
            <person name="Chen P."/>
        </authorList>
    </citation>
    <scope>NUCLEOTIDE SEQUENCE [LARGE SCALE GENOMIC DNA]</scope>
    <source>
        <strain evidence="8 9">NBRC 105384</strain>
    </source>
</reference>
<dbReference type="AlphaFoldDB" id="A0A4Q5J3K3"/>
<keyword evidence="9" id="KW-1185">Reference proteome</keyword>
<dbReference type="PANTHER" id="PTHR43141:SF4">
    <property type="entry name" value="CYTOCHROME BD2 SUBUNIT II"/>
    <property type="match status" value="1"/>
</dbReference>
<evidence type="ECO:0000313" key="9">
    <source>
        <dbReference type="Proteomes" id="UP000291189"/>
    </source>
</evidence>
<comment type="similarity">
    <text evidence="2">Belongs to the cytochrome ubiquinol oxidase subunit 2 family.</text>
</comment>
<feature type="transmembrane region" description="Helical" evidence="7">
    <location>
        <begin position="232"/>
        <end position="252"/>
    </location>
</feature>
<feature type="transmembrane region" description="Helical" evidence="7">
    <location>
        <begin position="115"/>
        <end position="140"/>
    </location>
</feature>
<dbReference type="RefSeq" id="WP_129986812.1">
    <property type="nucleotide sequence ID" value="NZ_SDPU01000020.1"/>
</dbReference>
<comment type="subcellular location">
    <subcellularLocation>
        <location evidence="1">Cell membrane</location>
        <topology evidence="1">Multi-pass membrane protein</topology>
    </subcellularLocation>
</comment>
<evidence type="ECO:0000256" key="7">
    <source>
        <dbReference type="SAM" id="Phobius"/>
    </source>
</evidence>
<dbReference type="Proteomes" id="UP000291189">
    <property type="component" value="Unassembled WGS sequence"/>
</dbReference>
<keyword evidence="5 7" id="KW-1133">Transmembrane helix</keyword>
<dbReference type="InterPro" id="IPR003317">
    <property type="entry name" value="Cyt-d_oxidase_su2"/>
</dbReference>
<feature type="transmembrane region" description="Helical" evidence="7">
    <location>
        <begin position="160"/>
        <end position="181"/>
    </location>
</feature>
<dbReference type="OrthoDB" id="9776710at2"/>
<dbReference type="EMBL" id="SDPU01000020">
    <property type="protein sequence ID" value="RYU12993.1"/>
    <property type="molecule type" value="Genomic_DNA"/>
</dbReference>
<protein>
    <submittedName>
        <fullName evidence="8">Cytochrome d ubiquinol oxidase subunit II</fullName>
    </submittedName>
</protein>
<keyword evidence="4 7" id="KW-0812">Transmembrane</keyword>
<evidence type="ECO:0000256" key="2">
    <source>
        <dbReference type="ARBA" id="ARBA00007543"/>
    </source>
</evidence>
<evidence type="ECO:0000313" key="8">
    <source>
        <dbReference type="EMBL" id="RYU12993.1"/>
    </source>
</evidence>
<proteinExistence type="inferred from homology"/>
<comment type="caution">
    <text evidence="8">The sequence shown here is derived from an EMBL/GenBank/DDBJ whole genome shotgun (WGS) entry which is preliminary data.</text>
</comment>
<dbReference type="GO" id="GO:0009055">
    <property type="term" value="F:electron transfer activity"/>
    <property type="evidence" value="ECO:0007669"/>
    <property type="project" value="TreeGrafter"/>
</dbReference>
<evidence type="ECO:0000256" key="4">
    <source>
        <dbReference type="ARBA" id="ARBA00022692"/>
    </source>
</evidence>
<dbReference type="GO" id="GO:0070069">
    <property type="term" value="C:cytochrome complex"/>
    <property type="evidence" value="ECO:0007669"/>
    <property type="project" value="TreeGrafter"/>
</dbReference>
<feature type="transmembrane region" description="Helical" evidence="7">
    <location>
        <begin position="299"/>
        <end position="323"/>
    </location>
</feature>